<dbReference type="PANTHER" id="PTHR33570:SF2">
    <property type="entry name" value="CARBOXYMUCONOLACTONE DECARBOXYLASE-LIKE DOMAIN-CONTAINING PROTEIN"/>
    <property type="match status" value="1"/>
</dbReference>
<protein>
    <submittedName>
        <fullName evidence="2">Carboxymuconolactone decarboxylase family protein</fullName>
    </submittedName>
</protein>
<dbReference type="InterPro" id="IPR052512">
    <property type="entry name" value="4CMD/NDH-1_regulator"/>
</dbReference>
<sequence>MNRLITAFLAVMLVMMYLIVAIAEAQTMNKNQKLSAKQQGIIPIAAFTAKGDLERLKVSLKEGLDAGLTINEIKEVLVQLYAYAGFPRSLNAIGTFMTVLEERQKKGVKEEAGREASPLPANKSSIELGTDIQTRLLGKPVTGAIYSFAPAIDQFLKGHLFGDIFGRDNLDFQNREIATISALASMDGVNPQLQAHFNVGLNTGLTEEQLKILIYALSAKVGKKEADNASEVFGKVLSDRKQSSDRQTS</sequence>
<evidence type="ECO:0000259" key="1">
    <source>
        <dbReference type="Pfam" id="PF02627"/>
    </source>
</evidence>
<dbReference type="InterPro" id="IPR029032">
    <property type="entry name" value="AhpD-like"/>
</dbReference>
<feature type="domain" description="Carboxymuconolactone decarboxylase-like" evidence="1">
    <location>
        <begin position="150"/>
        <end position="223"/>
    </location>
</feature>
<feature type="domain" description="Carboxymuconolactone decarboxylase-like" evidence="1">
    <location>
        <begin position="28"/>
        <end position="93"/>
    </location>
</feature>
<dbReference type="Gene3D" id="1.20.1290.10">
    <property type="entry name" value="AhpD-like"/>
    <property type="match status" value="1"/>
</dbReference>
<gene>
    <name evidence="2" type="ORF">KI809_05030</name>
</gene>
<keyword evidence="3" id="KW-1185">Reference proteome</keyword>
<dbReference type="SUPFAM" id="SSF69118">
    <property type="entry name" value="AhpD-like"/>
    <property type="match status" value="1"/>
</dbReference>
<dbReference type="GO" id="GO:0051920">
    <property type="term" value="F:peroxiredoxin activity"/>
    <property type="evidence" value="ECO:0007669"/>
    <property type="project" value="InterPro"/>
</dbReference>
<evidence type="ECO:0000313" key="2">
    <source>
        <dbReference type="EMBL" id="MBT0663660.1"/>
    </source>
</evidence>
<name>A0AAW4L1I0_9BACT</name>
<proteinExistence type="predicted"/>
<reference evidence="2 3" key="1">
    <citation type="submission" date="2021-05" db="EMBL/GenBank/DDBJ databases">
        <title>The draft genome of Geobacter pelophilus DSM 12255.</title>
        <authorList>
            <person name="Xu Z."/>
            <person name="Masuda Y."/>
            <person name="Itoh H."/>
            <person name="Senoo K."/>
        </authorList>
    </citation>
    <scope>NUCLEOTIDE SEQUENCE [LARGE SCALE GENOMIC DNA]</scope>
    <source>
        <strain evidence="2 3">DSM 12255</strain>
    </source>
</reference>
<organism evidence="2 3">
    <name type="scientific">Geoanaerobacter pelophilus</name>
    <dbReference type="NCBI Taxonomy" id="60036"/>
    <lineage>
        <taxon>Bacteria</taxon>
        <taxon>Pseudomonadati</taxon>
        <taxon>Thermodesulfobacteriota</taxon>
        <taxon>Desulfuromonadia</taxon>
        <taxon>Geobacterales</taxon>
        <taxon>Geobacteraceae</taxon>
        <taxon>Geoanaerobacter</taxon>
    </lineage>
</organism>
<comment type="caution">
    <text evidence="2">The sequence shown here is derived from an EMBL/GenBank/DDBJ whole genome shotgun (WGS) entry which is preliminary data.</text>
</comment>
<evidence type="ECO:0000313" key="3">
    <source>
        <dbReference type="Proteomes" id="UP000811899"/>
    </source>
</evidence>
<dbReference type="AlphaFoldDB" id="A0AAW4L1I0"/>
<dbReference type="Pfam" id="PF02627">
    <property type="entry name" value="CMD"/>
    <property type="match status" value="2"/>
</dbReference>
<dbReference type="EMBL" id="JAHCVJ010000001">
    <property type="protein sequence ID" value="MBT0663660.1"/>
    <property type="molecule type" value="Genomic_DNA"/>
</dbReference>
<dbReference type="InterPro" id="IPR003779">
    <property type="entry name" value="CMD-like"/>
</dbReference>
<dbReference type="PANTHER" id="PTHR33570">
    <property type="entry name" value="4-CARBOXYMUCONOLACTONE DECARBOXYLASE FAMILY PROTEIN"/>
    <property type="match status" value="1"/>
</dbReference>
<dbReference type="RefSeq" id="WP_214170380.1">
    <property type="nucleotide sequence ID" value="NZ_JAHCVJ010000001.1"/>
</dbReference>
<dbReference type="Proteomes" id="UP000811899">
    <property type="component" value="Unassembled WGS sequence"/>
</dbReference>
<accession>A0AAW4L1I0</accession>